<dbReference type="AlphaFoldDB" id="A0A8X6XLM2"/>
<keyword evidence="2" id="KW-1185">Reference proteome</keyword>
<evidence type="ECO:0000313" key="2">
    <source>
        <dbReference type="Proteomes" id="UP000886998"/>
    </source>
</evidence>
<protein>
    <submittedName>
        <fullName evidence="1">Uncharacterized protein</fullName>
    </submittedName>
</protein>
<comment type="caution">
    <text evidence="1">The sequence shown here is derived from an EMBL/GenBank/DDBJ whole genome shotgun (WGS) entry which is preliminary data.</text>
</comment>
<reference evidence="1" key="1">
    <citation type="submission" date="2020-08" db="EMBL/GenBank/DDBJ databases">
        <title>Multicomponent nature underlies the extraordinary mechanical properties of spider dragline silk.</title>
        <authorList>
            <person name="Kono N."/>
            <person name="Nakamura H."/>
            <person name="Mori M."/>
            <person name="Yoshida Y."/>
            <person name="Ohtoshi R."/>
            <person name="Malay A.D."/>
            <person name="Moran D.A.P."/>
            <person name="Tomita M."/>
            <person name="Numata K."/>
            <person name="Arakawa K."/>
        </authorList>
    </citation>
    <scope>NUCLEOTIDE SEQUENCE</scope>
</reference>
<dbReference type="Proteomes" id="UP000886998">
    <property type="component" value="Unassembled WGS sequence"/>
</dbReference>
<proteinExistence type="predicted"/>
<evidence type="ECO:0000313" key="1">
    <source>
        <dbReference type="EMBL" id="GFY56227.1"/>
    </source>
</evidence>
<gene>
    <name evidence="1" type="ORF">TNIN_277901</name>
</gene>
<accession>A0A8X6XLM2</accession>
<name>A0A8X6XLM2_9ARAC</name>
<organism evidence="1 2">
    <name type="scientific">Trichonephila inaurata madagascariensis</name>
    <dbReference type="NCBI Taxonomy" id="2747483"/>
    <lineage>
        <taxon>Eukaryota</taxon>
        <taxon>Metazoa</taxon>
        <taxon>Ecdysozoa</taxon>
        <taxon>Arthropoda</taxon>
        <taxon>Chelicerata</taxon>
        <taxon>Arachnida</taxon>
        <taxon>Araneae</taxon>
        <taxon>Araneomorphae</taxon>
        <taxon>Entelegynae</taxon>
        <taxon>Araneoidea</taxon>
        <taxon>Nephilidae</taxon>
        <taxon>Trichonephila</taxon>
        <taxon>Trichonephila inaurata</taxon>
    </lineage>
</organism>
<dbReference type="EMBL" id="BMAV01010845">
    <property type="protein sequence ID" value="GFY56227.1"/>
    <property type="molecule type" value="Genomic_DNA"/>
</dbReference>
<sequence>MPQTYQVGMMWGASELTGSATFGLRKKSFKAHQPLKTMFKNKSPAATIFSHSQLDSDNASIVNTSVASLSTPNYLLVPNTDEENRLLIKQTIFSKEERVLYYASRKRSTFG</sequence>